<feature type="domain" description="Serine aminopeptidase S33" evidence="1">
    <location>
        <begin position="1"/>
        <end position="81"/>
    </location>
</feature>
<dbReference type="InterPro" id="IPR022742">
    <property type="entry name" value="Hydrolase_4"/>
</dbReference>
<dbReference type="Pfam" id="PF12146">
    <property type="entry name" value="Hydrolase_4"/>
    <property type="match status" value="1"/>
</dbReference>
<dbReference type="PANTHER" id="PTHR43265">
    <property type="entry name" value="ESTERASE ESTD"/>
    <property type="match status" value="1"/>
</dbReference>
<accession>X0ZN63</accession>
<name>X0ZN63_9ZZZZ</name>
<dbReference type="AlphaFoldDB" id="X0ZN63"/>
<gene>
    <name evidence="2" type="ORF">S01H4_08614</name>
</gene>
<dbReference type="SUPFAM" id="SSF53474">
    <property type="entry name" value="alpha/beta-Hydrolases"/>
    <property type="match status" value="1"/>
</dbReference>
<organism evidence="2">
    <name type="scientific">marine sediment metagenome</name>
    <dbReference type="NCBI Taxonomy" id="412755"/>
    <lineage>
        <taxon>unclassified sequences</taxon>
        <taxon>metagenomes</taxon>
        <taxon>ecological metagenomes</taxon>
    </lineage>
</organism>
<evidence type="ECO:0000259" key="1">
    <source>
        <dbReference type="Pfam" id="PF12146"/>
    </source>
</evidence>
<feature type="non-terminal residue" evidence="2">
    <location>
        <position position="1"/>
    </location>
</feature>
<sequence length="101" mass="10913">ADYLTRQGVAVLRADDRGVGKSTGDFSQATSEDFASDVLAGIEYLKTRKEINPKQIGLIGHSEGGLIAPMVAVKSPDVLAGIEYLKTRKEINPKQIGDRKK</sequence>
<dbReference type="EMBL" id="BART01002982">
    <property type="protein sequence ID" value="GAG70854.1"/>
    <property type="molecule type" value="Genomic_DNA"/>
</dbReference>
<dbReference type="PANTHER" id="PTHR43265:SF1">
    <property type="entry name" value="ESTERASE ESTD"/>
    <property type="match status" value="1"/>
</dbReference>
<comment type="caution">
    <text evidence="2">The sequence shown here is derived from an EMBL/GenBank/DDBJ whole genome shotgun (WGS) entry which is preliminary data.</text>
</comment>
<reference evidence="2" key="1">
    <citation type="journal article" date="2014" name="Front. Microbiol.">
        <title>High frequency of phylogenetically diverse reductive dehalogenase-homologous genes in deep subseafloor sedimentary metagenomes.</title>
        <authorList>
            <person name="Kawai M."/>
            <person name="Futagami T."/>
            <person name="Toyoda A."/>
            <person name="Takaki Y."/>
            <person name="Nishi S."/>
            <person name="Hori S."/>
            <person name="Arai W."/>
            <person name="Tsubouchi T."/>
            <person name="Morono Y."/>
            <person name="Uchiyama I."/>
            <person name="Ito T."/>
            <person name="Fujiyama A."/>
            <person name="Inagaki F."/>
            <person name="Takami H."/>
        </authorList>
    </citation>
    <scope>NUCLEOTIDE SEQUENCE</scope>
    <source>
        <strain evidence="2">Expedition CK06-06</strain>
    </source>
</reference>
<protein>
    <recommendedName>
        <fullName evidence="1">Serine aminopeptidase S33 domain-containing protein</fullName>
    </recommendedName>
</protein>
<dbReference type="Gene3D" id="3.40.50.1820">
    <property type="entry name" value="alpha/beta hydrolase"/>
    <property type="match status" value="1"/>
</dbReference>
<dbReference type="InterPro" id="IPR029058">
    <property type="entry name" value="AB_hydrolase_fold"/>
</dbReference>
<evidence type="ECO:0000313" key="2">
    <source>
        <dbReference type="EMBL" id="GAG70854.1"/>
    </source>
</evidence>
<dbReference type="InterPro" id="IPR053145">
    <property type="entry name" value="AB_hydrolase_Est10"/>
</dbReference>
<proteinExistence type="predicted"/>
<dbReference type="GO" id="GO:0052689">
    <property type="term" value="F:carboxylic ester hydrolase activity"/>
    <property type="evidence" value="ECO:0007669"/>
    <property type="project" value="TreeGrafter"/>
</dbReference>